<dbReference type="InterPro" id="IPR001995">
    <property type="entry name" value="Peptidase_A2_cat"/>
</dbReference>
<evidence type="ECO:0000256" key="1">
    <source>
        <dbReference type="ARBA" id="ARBA00022801"/>
    </source>
</evidence>
<name>A0A6I4UW48_9SPHN</name>
<dbReference type="PROSITE" id="PS50175">
    <property type="entry name" value="ASP_PROT_RETROV"/>
    <property type="match status" value="1"/>
</dbReference>
<reference evidence="4 5" key="1">
    <citation type="submission" date="2019-12" db="EMBL/GenBank/DDBJ databases">
        <title>Genomic-based taxomic classification of the family Erythrobacteraceae.</title>
        <authorList>
            <person name="Xu L."/>
        </authorList>
    </citation>
    <scope>NUCLEOTIDE SEQUENCE [LARGE SCALE GENOMIC DNA]</scope>
    <source>
        <strain evidence="4 5">MCCC 1K02066</strain>
    </source>
</reference>
<feature type="compositionally biased region" description="Basic residues" evidence="2">
    <location>
        <begin position="33"/>
        <end position="47"/>
    </location>
</feature>
<dbReference type="SUPFAM" id="SSF50630">
    <property type="entry name" value="Acid proteases"/>
    <property type="match status" value="2"/>
</dbReference>
<accession>A0A6I4UW48</accession>
<feature type="domain" description="Peptidase A2" evidence="3">
    <location>
        <begin position="137"/>
        <end position="216"/>
    </location>
</feature>
<dbReference type="InterPro" id="IPR021109">
    <property type="entry name" value="Peptidase_aspartic_dom_sf"/>
</dbReference>
<dbReference type="Proteomes" id="UP000469159">
    <property type="component" value="Unassembled WGS sequence"/>
</dbReference>
<gene>
    <name evidence="4" type="ORF">GRI75_10625</name>
</gene>
<sequence length="394" mass="42488">MESCCASAGRMSSAKRWRCCATGTPRPSDPRRRSARPTHPRARRVGRRPAPCVAIGARAADVVLWSGAPVASAAEGAGEVMMSWLHLLSALAAATATTTTIEPGAPVVPEDAEILQLEKERYERLTLPVTIQGKGPYRFMIDTGAEATVVSTALADTLQIADRRPATLVGMASTVATETVDIAEFMLGSRSLYIRTAPLVAAEHLGGMDGILGLDSLQDQRVLLDFENKVLAVADAEDLGGNRGFEIVVKARERLGQLIITRAELDGVETTVVIDTGAQSSVGNLALFERLRRGRDLGESQLTDVSGYQLSGPVRVAKDLSLGRLLLRNIPVLFIDAPPFRALNLADKPALILGMRELRAFRRVAIDFKKRQVLFDLPRGVYPLDRVYGGRIGA</sequence>
<dbReference type="AlphaFoldDB" id="A0A6I4UW48"/>
<evidence type="ECO:0000256" key="2">
    <source>
        <dbReference type="SAM" id="MobiDB-lite"/>
    </source>
</evidence>
<dbReference type="CDD" id="cd05483">
    <property type="entry name" value="retropepsin_like_bacteria"/>
    <property type="match status" value="1"/>
</dbReference>
<proteinExistence type="predicted"/>
<dbReference type="EMBL" id="WTYK01000006">
    <property type="protein sequence ID" value="MXP42094.1"/>
    <property type="molecule type" value="Genomic_DNA"/>
</dbReference>
<evidence type="ECO:0000313" key="5">
    <source>
        <dbReference type="Proteomes" id="UP000469159"/>
    </source>
</evidence>
<feature type="region of interest" description="Disordered" evidence="2">
    <location>
        <begin position="21"/>
        <end position="47"/>
    </location>
</feature>
<keyword evidence="1" id="KW-0378">Hydrolase</keyword>
<dbReference type="InterPro" id="IPR034122">
    <property type="entry name" value="Retropepsin-like_bacterial"/>
</dbReference>
<protein>
    <recommendedName>
        <fullName evidence="3">Peptidase A2 domain-containing protein</fullName>
    </recommendedName>
</protein>
<dbReference type="Pfam" id="PF13975">
    <property type="entry name" value="gag-asp_proteas"/>
    <property type="match status" value="1"/>
</dbReference>
<comment type="caution">
    <text evidence="4">The sequence shown here is derived from an EMBL/GenBank/DDBJ whole genome shotgun (WGS) entry which is preliminary data.</text>
</comment>
<dbReference type="Pfam" id="PF13650">
    <property type="entry name" value="Asp_protease_2"/>
    <property type="match status" value="1"/>
</dbReference>
<keyword evidence="5" id="KW-1185">Reference proteome</keyword>
<evidence type="ECO:0000259" key="3">
    <source>
        <dbReference type="PROSITE" id="PS50175"/>
    </source>
</evidence>
<dbReference type="Gene3D" id="2.40.70.10">
    <property type="entry name" value="Acid Proteases"/>
    <property type="match status" value="2"/>
</dbReference>
<dbReference type="GO" id="GO:0006508">
    <property type="term" value="P:proteolysis"/>
    <property type="evidence" value="ECO:0007669"/>
    <property type="project" value="InterPro"/>
</dbReference>
<evidence type="ECO:0000313" key="4">
    <source>
        <dbReference type="EMBL" id="MXP42094.1"/>
    </source>
</evidence>
<organism evidence="4 5">
    <name type="scientific">Croceibacterium soli</name>
    <dbReference type="NCBI Taxonomy" id="1739690"/>
    <lineage>
        <taxon>Bacteria</taxon>
        <taxon>Pseudomonadati</taxon>
        <taxon>Pseudomonadota</taxon>
        <taxon>Alphaproteobacteria</taxon>
        <taxon>Sphingomonadales</taxon>
        <taxon>Erythrobacteraceae</taxon>
        <taxon>Croceibacterium</taxon>
    </lineage>
</organism>
<dbReference type="GO" id="GO:0004190">
    <property type="term" value="F:aspartic-type endopeptidase activity"/>
    <property type="evidence" value="ECO:0007669"/>
    <property type="project" value="InterPro"/>
</dbReference>